<feature type="transmembrane region" description="Helical" evidence="1">
    <location>
        <begin position="5"/>
        <end position="22"/>
    </location>
</feature>
<reference evidence="2" key="1">
    <citation type="journal article" date="2014" name="Int. J. Syst. Evol. Microbiol.">
        <title>Complete genome sequence of Corynebacterium casei LMG S-19264T (=DSM 44701T), isolated from a smear-ripened cheese.</title>
        <authorList>
            <consortium name="US DOE Joint Genome Institute (JGI-PGF)"/>
            <person name="Walter F."/>
            <person name="Albersmeier A."/>
            <person name="Kalinowski J."/>
            <person name="Ruckert C."/>
        </authorList>
    </citation>
    <scope>NUCLEOTIDE SEQUENCE</scope>
    <source>
        <strain evidence="2">CGMCC 1.15760</strain>
    </source>
</reference>
<keyword evidence="1" id="KW-0812">Transmembrane</keyword>
<gene>
    <name evidence="2" type="ORF">GCM10007425_03390</name>
</gene>
<evidence type="ECO:0000313" key="3">
    <source>
        <dbReference type="Proteomes" id="UP000616608"/>
    </source>
</evidence>
<proteinExistence type="predicted"/>
<protein>
    <submittedName>
        <fullName evidence="2">Uncharacterized protein</fullName>
    </submittedName>
</protein>
<organism evidence="2 3">
    <name type="scientific">Lysinibacillus alkalisoli</name>
    <dbReference type="NCBI Taxonomy" id="1911548"/>
    <lineage>
        <taxon>Bacteria</taxon>
        <taxon>Bacillati</taxon>
        <taxon>Bacillota</taxon>
        <taxon>Bacilli</taxon>
        <taxon>Bacillales</taxon>
        <taxon>Bacillaceae</taxon>
        <taxon>Lysinibacillus</taxon>
    </lineage>
</organism>
<dbReference type="RefSeq" id="WP_188613277.1">
    <property type="nucleotide sequence ID" value="NZ_BMJT01000001.1"/>
</dbReference>
<name>A0A917D577_9BACI</name>
<keyword evidence="1" id="KW-1133">Transmembrane helix</keyword>
<feature type="transmembrane region" description="Helical" evidence="1">
    <location>
        <begin position="28"/>
        <end position="46"/>
    </location>
</feature>
<accession>A0A917D577</accession>
<dbReference type="Proteomes" id="UP000616608">
    <property type="component" value="Unassembled WGS sequence"/>
</dbReference>
<reference evidence="2" key="2">
    <citation type="submission" date="2020-09" db="EMBL/GenBank/DDBJ databases">
        <authorList>
            <person name="Sun Q."/>
            <person name="Zhou Y."/>
        </authorList>
    </citation>
    <scope>NUCLEOTIDE SEQUENCE</scope>
    <source>
        <strain evidence="2">CGMCC 1.15760</strain>
    </source>
</reference>
<keyword evidence="3" id="KW-1185">Reference proteome</keyword>
<keyword evidence="1" id="KW-0472">Membrane</keyword>
<comment type="caution">
    <text evidence="2">The sequence shown here is derived from an EMBL/GenBank/DDBJ whole genome shotgun (WGS) entry which is preliminary data.</text>
</comment>
<dbReference type="AlphaFoldDB" id="A0A917D577"/>
<dbReference type="EMBL" id="BMJT01000001">
    <property type="protein sequence ID" value="GGG12379.1"/>
    <property type="molecule type" value="Genomic_DNA"/>
</dbReference>
<evidence type="ECO:0000256" key="1">
    <source>
        <dbReference type="SAM" id="Phobius"/>
    </source>
</evidence>
<sequence>MTKATISYGIIGVLLLVVTILYNEQLASIPLLLLSAYLFFLGIQKMRLIKKQNSK</sequence>
<evidence type="ECO:0000313" key="2">
    <source>
        <dbReference type="EMBL" id="GGG12379.1"/>
    </source>
</evidence>